<sequence>MEAYDTMMRQIQVLEKRLERMENDQEQNVLSLMHWVKQSKQGGCINEKTK</sequence>
<gene>
    <name evidence="1" type="ORF">B0H94_11645</name>
</gene>
<reference evidence="1 2" key="1">
    <citation type="submission" date="2018-03" db="EMBL/GenBank/DDBJ databases">
        <title>Genomic Encyclopedia of Type Strains, Phase III (KMG-III): the genomes of soil and plant-associated and newly described type strains.</title>
        <authorList>
            <person name="Whitman W."/>
        </authorList>
    </citation>
    <scope>NUCLEOTIDE SEQUENCE [LARGE SCALE GENOMIC DNA]</scope>
    <source>
        <strain evidence="1 2">CGMCC 1.07653</strain>
    </source>
</reference>
<name>A0A2P8H827_9BACI</name>
<protein>
    <submittedName>
        <fullName evidence="1">Uncharacterized protein</fullName>
    </submittedName>
</protein>
<dbReference type="AlphaFoldDB" id="A0A2P8H827"/>
<accession>A0A2P8H827</accession>
<comment type="caution">
    <text evidence="1">The sequence shown here is derived from an EMBL/GenBank/DDBJ whole genome shotgun (WGS) entry which is preliminary data.</text>
</comment>
<evidence type="ECO:0000313" key="2">
    <source>
        <dbReference type="Proteomes" id="UP000242310"/>
    </source>
</evidence>
<proteinExistence type="predicted"/>
<organism evidence="1 2">
    <name type="scientific">Salsuginibacillus halophilus</name>
    <dbReference type="NCBI Taxonomy" id="517424"/>
    <lineage>
        <taxon>Bacteria</taxon>
        <taxon>Bacillati</taxon>
        <taxon>Bacillota</taxon>
        <taxon>Bacilli</taxon>
        <taxon>Bacillales</taxon>
        <taxon>Bacillaceae</taxon>
        <taxon>Salsuginibacillus</taxon>
    </lineage>
</organism>
<keyword evidence="2" id="KW-1185">Reference proteome</keyword>
<dbReference type="EMBL" id="PYAV01000016">
    <property type="protein sequence ID" value="PSL42340.1"/>
    <property type="molecule type" value="Genomic_DNA"/>
</dbReference>
<dbReference type="Proteomes" id="UP000242310">
    <property type="component" value="Unassembled WGS sequence"/>
</dbReference>
<evidence type="ECO:0000313" key="1">
    <source>
        <dbReference type="EMBL" id="PSL42340.1"/>
    </source>
</evidence>
<dbReference type="RefSeq" id="WP_181315417.1">
    <property type="nucleotide sequence ID" value="NZ_PYAV01000016.1"/>
</dbReference>